<dbReference type="GO" id="GO:0017000">
    <property type="term" value="P:antibiotic biosynthetic process"/>
    <property type="evidence" value="ECO:0007669"/>
    <property type="project" value="UniProtKB-KW"/>
</dbReference>
<evidence type="ECO:0000313" key="6">
    <source>
        <dbReference type="Proteomes" id="UP000002256"/>
    </source>
</evidence>
<dbReference type="HOGENOM" id="CLU_108475_0_0_5"/>
<sequence length="225" mass="25111">MNIEDLLARDIDEHLVSSGWLKLEGGPVEEKALSDWTEMVARRLGTPTRGRSLPVVEILKPRRPGEAPSASLSGKYGFEQFPFHVDGAHWSTPARFLVLACLRTDEHRTPTLLVDRMAIALTSDEEALLRSAVYLVRNGRNSFYASIVSIGQPFVRLDPGCMEPLSPEGEAALRLFSGERLSPHVQRITWNAGDVTIVDNWRMLHARAPVQSTNSDRVLLRCLVM</sequence>
<dbReference type="AlphaFoldDB" id="C6AVR1"/>
<feature type="domain" description="TauD/TfdA-like" evidence="4">
    <location>
        <begin position="167"/>
        <end position="222"/>
    </location>
</feature>
<dbReference type="OrthoDB" id="979809at2"/>
<dbReference type="InterPro" id="IPR042098">
    <property type="entry name" value="TauD-like_sf"/>
</dbReference>
<evidence type="ECO:0000256" key="1">
    <source>
        <dbReference type="ARBA" id="ARBA00001954"/>
    </source>
</evidence>
<accession>C6AVR1</accession>
<evidence type="ECO:0000259" key="4">
    <source>
        <dbReference type="Pfam" id="PF02668"/>
    </source>
</evidence>
<organism evidence="5 6">
    <name type="scientific">Rhizobium leguminosarum bv. trifolii (strain WSM1325)</name>
    <dbReference type="NCBI Taxonomy" id="395491"/>
    <lineage>
        <taxon>Bacteria</taxon>
        <taxon>Pseudomonadati</taxon>
        <taxon>Pseudomonadota</taxon>
        <taxon>Alphaproteobacteria</taxon>
        <taxon>Hyphomicrobiales</taxon>
        <taxon>Rhizobiaceae</taxon>
        <taxon>Rhizobium/Agrobacterium group</taxon>
        <taxon>Rhizobium</taxon>
    </lineage>
</organism>
<comment type="cofactor">
    <cofactor evidence="1">
        <name>Fe(2+)</name>
        <dbReference type="ChEBI" id="CHEBI:29033"/>
    </cofactor>
</comment>
<dbReference type="EMBL" id="CP001622">
    <property type="protein sequence ID" value="ACS55872.1"/>
    <property type="molecule type" value="Genomic_DNA"/>
</dbReference>
<dbReference type="Pfam" id="PF02668">
    <property type="entry name" value="TauD"/>
    <property type="match status" value="1"/>
</dbReference>
<dbReference type="InterPro" id="IPR003819">
    <property type="entry name" value="TauD/TfdA-like"/>
</dbReference>
<evidence type="ECO:0000256" key="3">
    <source>
        <dbReference type="ARBA" id="ARBA00023194"/>
    </source>
</evidence>
<dbReference type="KEGG" id="rlg:Rleg_1584"/>
<protein>
    <recommendedName>
        <fullName evidence="4">TauD/TfdA-like domain-containing protein</fullName>
    </recommendedName>
</protein>
<dbReference type="InterPro" id="IPR050411">
    <property type="entry name" value="AlphaKG_dependent_hydroxylases"/>
</dbReference>
<dbReference type="Gene3D" id="3.60.130.10">
    <property type="entry name" value="Clavaminate synthase-like"/>
    <property type="match status" value="1"/>
</dbReference>
<evidence type="ECO:0000313" key="5">
    <source>
        <dbReference type="EMBL" id="ACS55872.1"/>
    </source>
</evidence>
<dbReference type="Proteomes" id="UP000002256">
    <property type="component" value="Chromosome"/>
</dbReference>
<dbReference type="SUPFAM" id="SSF51197">
    <property type="entry name" value="Clavaminate synthase-like"/>
    <property type="match status" value="1"/>
</dbReference>
<dbReference type="GO" id="GO:0016706">
    <property type="term" value="F:2-oxoglutarate-dependent dioxygenase activity"/>
    <property type="evidence" value="ECO:0007669"/>
    <property type="project" value="UniProtKB-ARBA"/>
</dbReference>
<keyword evidence="2" id="KW-0560">Oxidoreductase</keyword>
<name>C6AVR1_RHILS</name>
<keyword evidence="3" id="KW-0045">Antibiotic biosynthesis</keyword>
<proteinExistence type="predicted"/>
<reference evidence="5 6" key="1">
    <citation type="journal article" date="2010" name="Stand. Genomic Sci.">
        <title>Complete genome sequence of Rhizobium leguminosarum bv. trifolii strain WSM1325, an effective microsymbiont of annual Mediterranean clovers.</title>
        <authorList>
            <person name="Reeve W."/>
            <person name="O'Hara G."/>
            <person name="Chain P."/>
            <person name="Ardley J."/>
            <person name="Brau L."/>
            <person name="Nandesena K."/>
            <person name="Tiwari R."/>
            <person name="Copeland A."/>
            <person name="Nolan M."/>
            <person name="Han C."/>
            <person name="Brettin T."/>
            <person name="Land M."/>
            <person name="Ovchinikova G."/>
            <person name="Ivanova N."/>
            <person name="Mavromatis K."/>
            <person name="Markowitz V."/>
            <person name="Kyrpides N."/>
            <person name="Melino V."/>
            <person name="Denton M."/>
            <person name="Yates R."/>
            <person name="Howieson J."/>
        </authorList>
    </citation>
    <scope>NUCLEOTIDE SEQUENCE [LARGE SCALE GENOMIC DNA]</scope>
    <source>
        <strain evidence="5 6">WSM1325</strain>
    </source>
</reference>
<dbReference type="PANTHER" id="PTHR10696">
    <property type="entry name" value="GAMMA-BUTYROBETAINE HYDROXYLASE-RELATED"/>
    <property type="match status" value="1"/>
</dbReference>
<gene>
    <name evidence="5" type="ordered locus">Rleg_1584</name>
</gene>
<dbReference type="PANTHER" id="PTHR10696:SF56">
    <property type="entry name" value="TAUD_TFDA-LIKE DOMAIN-CONTAINING PROTEIN"/>
    <property type="match status" value="1"/>
</dbReference>
<evidence type="ECO:0000256" key="2">
    <source>
        <dbReference type="ARBA" id="ARBA00023002"/>
    </source>
</evidence>